<dbReference type="AlphaFoldDB" id="A0A2R5EW52"/>
<accession>A0A2R5EW52</accession>
<protein>
    <submittedName>
        <fullName evidence="1">Putative alkaline phosphatase</fullName>
    </submittedName>
</protein>
<sequence>MNLVIRNASVLLIATATLLGGLFNPPYVEPAAESAVIPSVEILRAGDGAVPIEHAQLRALDFSQKTSVERNGQVYVPIREYVEKHSGQLFYNRETASADITIGALSFSLLFEEGSIMYNGHVLKGGYFVQDGLAYINAEQLAVMMNGQLAFSPA</sequence>
<evidence type="ECO:0000313" key="1">
    <source>
        <dbReference type="EMBL" id="GBG10787.1"/>
    </source>
</evidence>
<dbReference type="EMBL" id="BDQX01000356">
    <property type="protein sequence ID" value="GBG10787.1"/>
    <property type="molecule type" value="Genomic_DNA"/>
</dbReference>
<keyword evidence="2" id="KW-1185">Reference proteome</keyword>
<name>A0A2R5EW52_9BACL</name>
<comment type="caution">
    <text evidence="1">The sequence shown here is derived from an EMBL/GenBank/DDBJ whole genome shotgun (WGS) entry which is preliminary data.</text>
</comment>
<evidence type="ECO:0000313" key="2">
    <source>
        <dbReference type="Proteomes" id="UP000245202"/>
    </source>
</evidence>
<reference evidence="1 2" key="1">
    <citation type="submission" date="2017-08" db="EMBL/GenBank/DDBJ databases">
        <title>Substantial Increase in Enzyme Production by Combined Drug-Resistance Mutations in Paenibacillus agaridevorans.</title>
        <authorList>
            <person name="Tanaka Y."/>
            <person name="Funane K."/>
            <person name="Hosaka T."/>
            <person name="Shiwa Y."/>
            <person name="Fujita N."/>
            <person name="Miyazaki T."/>
            <person name="Yoshikawa H."/>
            <person name="Murakami K."/>
            <person name="Kasahara K."/>
            <person name="Inaoka T."/>
            <person name="Hiraga Y."/>
            <person name="Ochi K."/>
        </authorList>
    </citation>
    <scope>NUCLEOTIDE SEQUENCE [LARGE SCALE GENOMIC DNA]</scope>
    <source>
        <strain evidence="1 2">T-3040</strain>
    </source>
</reference>
<organism evidence="1 2">
    <name type="scientific">Paenibacillus agaridevorans</name>
    <dbReference type="NCBI Taxonomy" id="171404"/>
    <lineage>
        <taxon>Bacteria</taxon>
        <taxon>Bacillati</taxon>
        <taxon>Bacillota</taxon>
        <taxon>Bacilli</taxon>
        <taxon>Bacillales</taxon>
        <taxon>Paenibacillaceae</taxon>
        <taxon>Paenibacillus</taxon>
    </lineage>
</organism>
<dbReference type="Proteomes" id="UP000245202">
    <property type="component" value="Unassembled WGS sequence"/>
</dbReference>
<gene>
    <name evidence="1" type="ORF">PAT3040_05551</name>
</gene>
<proteinExistence type="predicted"/>
<dbReference type="RefSeq" id="WP_108995216.1">
    <property type="nucleotide sequence ID" value="NZ_BDQX01000356.1"/>
</dbReference>